<dbReference type="Proteomes" id="UP001516472">
    <property type="component" value="Unassembled WGS sequence"/>
</dbReference>
<reference evidence="3 4" key="1">
    <citation type="submission" date="2020-02" db="EMBL/GenBank/DDBJ databases">
        <authorList>
            <person name="Babadi Z.K."/>
            <person name="Risdian C."/>
            <person name="Ebrahimipour G.H."/>
            <person name="Wink J."/>
        </authorList>
    </citation>
    <scope>NUCLEOTIDE SEQUENCE [LARGE SCALE GENOMIC DNA]</scope>
    <source>
        <strain evidence="3 4">ZKHCc1 1396</strain>
    </source>
</reference>
<keyword evidence="4" id="KW-1185">Reference proteome</keyword>
<evidence type="ECO:0000256" key="2">
    <source>
        <dbReference type="SAM" id="SignalP"/>
    </source>
</evidence>
<sequence>MRGMRGTAGLLVLGIVGLGSAWACGDAAPKPEGPSAKHREGRSEVLRGLMASKERAAPDNLKAAGGEAAGTPMAGQPAPEGTGGSGRPELQGWAAGRVSWVGDDEVLFVDGQGEEREVVVEPGARLRRDEQPAELRDLREGDELRVTYEATGKGWLALDLEAVPARKAPEPEPSPPPLR</sequence>
<feature type="region of interest" description="Disordered" evidence="1">
    <location>
        <begin position="23"/>
        <end position="91"/>
    </location>
</feature>
<proteinExistence type="predicted"/>
<evidence type="ECO:0000313" key="4">
    <source>
        <dbReference type="Proteomes" id="UP001516472"/>
    </source>
</evidence>
<accession>A0ABR9PFC0</accession>
<protein>
    <recommendedName>
        <fullName evidence="5">DUF5666 domain-containing protein</fullName>
    </recommendedName>
</protein>
<evidence type="ECO:0000256" key="1">
    <source>
        <dbReference type="SAM" id="MobiDB-lite"/>
    </source>
</evidence>
<feature type="compositionally biased region" description="Basic and acidic residues" evidence="1">
    <location>
        <begin position="35"/>
        <end position="45"/>
    </location>
</feature>
<feature type="signal peptide" evidence="2">
    <location>
        <begin position="1"/>
        <end position="23"/>
    </location>
</feature>
<comment type="caution">
    <text evidence="3">The sequence shown here is derived from an EMBL/GenBank/DDBJ whole genome shotgun (WGS) entry which is preliminary data.</text>
</comment>
<name>A0ABR9PFC0_9BACT</name>
<dbReference type="EMBL" id="JAAIYO010000001">
    <property type="protein sequence ID" value="MBE4746623.1"/>
    <property type="molecule type" value="Genomic_DNA"/>
</dbReference>
<evidence type="ECO:0008006" key="5">
    <source>
        <dbReference type="Google" id="ProtNLM"/>
    </source>
</evidence>
<evidence type="ECO:0000313" key="3">
    <source>
        <dbReference type="EMBL" id="MBE4746623.1"/>
    </source>
</evidence>
<dbReference type="RefSeq" id="WP_193346062.1">
    <property type="nucleotide sequence ID" value="NZ_CBCSIP010000045.1"/>
</dbReference>
<organism evidence="3 4">
    <name type="scientific">Corallococcus soli</name>
    <dbReference type="NCBI Taxonomy" id="2710757"/>
    <lineage>
        <taxon>Bacteria</taxon>
        <taxon>Pseudomonadati</taxon>
        <taxon>Myxococcota</taxon>
        <taxon>Myxococcia</taxon>
        <taxon>Myxococcales</taxon>
        <taxon>Cystobacterineae</taxon>
        <taxon>Myxococcaceae</taxon>
        <taxon>Corallococcus</taxon>
    </lineage>
</organism>
<feature type="chain" id="PRO_5045835238" description="DUF5666 domain-containing protein" evidence="2">
    <location>
        <begin position="24"/>
        <end position="179"/>
    </location>
</feature>
<keyword evidence="2" id="KW-0732">Signal</keyword>
<gene>
    <name evidence="3" type="ORF">G4177_00370</name>
</gene>